<dbReference type="Gene3D" id="2.160.10.10">
    <property type="entry name" value="Hexapeptide repeat proteins"/>
    <property type="match status" value="1"/>
</dbReference>
<dbReference type="PANTHER" id="PTHR13061">
    <property type="entry name" value="DYNACTIN SUBUNIT P25"/>
    <property type="match status" value="1"/>
</dbReference>
<dbReference type="HOGENOM" id="CLU_064827_4_1_6"/>
<evidence type="ECO:0008006" key="3">
    <source>
        <dbReference type="Google" id="ProtNLM"/>
    </source>
</evidence>
<evidence type="ECO:0000313" key="2">
    <source>
        <dbReference type="Proteomes" id="UP000032749"/>
    </source>
</evidence>
<reference evidence="1 2" key="1">
    <citation type="journal article" date="2013" name="Nat. Commun.">
        <title>Genome sequence and functional genomic analysis of the oil-degrading bacterium Oleispira antarctica.</title>
        <authorList>
            <person name="Kube M."/>
            <person name="Chernikova T.N."/>
            <person name="Al-Ramahi Y."/>
            <person name="Beloqui A."/>
            <person name="Lopez-Cortez N."/>
            <person name="Guazzaroni M.E."/>
            <person name="Heipieper H.J."/>
            <person name="Klages S."/>
            <person name="Kotsyurbenko O.R."/>
            <person name="Langer I."/>
            <person name="Nechitaylo T.Y."/>
            <person name="Lunsdorf H."/>
            <person name="Fernandez M."/>
            <person name="Juarez S."/>
            <person name="Ciordia S."/>
            <person name="Singer A."/>
            <person name="Kagan O."/>
            <person name="Egorova O."/>
            <person name="Petit P.A."/>
            <person name="Stogios P."/>
            <person name="Kim Y."/>
            <person name="Tchigvintsev A."/>
            <person name="Flick R."/>
            <person name="Denaro R."/>
            <person name="Genovese M."/>
            <person name="Albar J.P."/>
            <person name="Reva O.N."/>
            <person name="Martinez-Gomariz M."/>
            <person name="Tran H."/>
            <person name="Ferrer M."/>
            <person name="Savchenko A."/>
            <person name="Yakunin A.F."/>
            <person name="Yakimov M.M."/>
            <person name="Golyshina O.V."/>
            <person name="Reinhardt R."/>
            <person name="Golyshin P.N."/>
        </authorList>
    </citation>
    <scope>NUCLEOTIDE SEQUENCE [LARGE SCALE GENOMIC DNA]</scope>
</reference>
<dbReference type="SUPFAM" id="SSF51161">
    <property type="entry name" value="Trimeric LpxA-like enzymes"/>
    <property type="match status" value="1"/>
</dbReference>
<dbReference type="InterPro" id="IPR050484">
    <property type="entry name" value="Transf_Hexapept/Carb_Anhydrase"/>
</dbReference>
<protein>
    <recommendedName>
        <fullName evidence="3">Gamma carbonic anhydrase family protein</fullName>
    </recommendedName>
</protein>
<dbReference type="OrthoDB" id="9803036at2"/>
<dbReference type="STRING" id="698738.OLEAN_C28480"/>
<dbReference type="KEGG" id="oai:OLEAN_C28480"/>
<gene>
    <name evidence="1" type="ORF">OLEAN_C28480</name>
</gene>
<dbReference type="InterPro" id="IPR011004">
    <property type="entry name" value="Trimer_LpxA-like_sf"/>
</dbReference>
<dbReference type="Pfam" id="PF00132">
    <property type="entry name" value="Hexapep"/>
    <property type="match status" value="1"/>
</dbReference>
<dbReference type="AlphaFoldDB" id="R4YUT8"/>
<dbReference type="InterPro" id="IPR001451">
    <property type="entry name" value="Hexapep"/>
</dbReference>
<dbReference type="EMBL" id="FO203512">
    <property type="protein sequence ID" value="CCK77024.1"/>
    <property type="molecule type" value="Genomic_DNA"/>
</dbReference>
<dbReference type="PATRIC" id="fig|698738.3.peg.2956"/>
<name>R4YUT8_OLEAN</name>
<keyword evidence="2" id="KW-1185">Reference proteome</keyword>
<proteinExistence type="predicted"/>
<evidence type="ECO:0000313" key="1">
    <source>
        <dbReference type="EMBL" id="CCK77024.1"/>
    </source>
</evidence>
<organism evidence="1 2">
    <name type="scientific">Oleispira antarctica RB-8</name>
    <dbReference type="NCBI Taxonomy" id="698738"/>
    <lineage>
        <taxon>Bacteria</taxon>
        <taxon>Pseudomonadati</taxon>
        <taxon>Pseudomonadota</taxon>
        <taxon>Gammaproteobacteria</taxon>
        <taxon>Oceanospirillales</taxon>
        <taxon>Oceanospirillaceae</taxon>
        <taxon>Oleispira</taxon>
    </lineage>
</organism>
<accession>R4YUT8</accession>
<dbReference type="CDD" id="cd04645">
    <property type="entry name" value="LbH_gamma_CA_like"/>
    <property type="match status" value="1"/>
</dbReference>
<dbReference type="InterPro" id="IPR047324">
    <property type="entry name" value="LbH_gamma_CA-like"/>
</dbReference>
<sequence length="181" mass="19463">MLYQLGKRKPVIEGAHFIADSASVIGSVVLKNNASIWFNCVIRGDNDVITIGEDSNVQDGAVLHTDPGFKLTLGKGVTIGHNAMVHGCEVGDFTLIGINSVVLNGAKIGKHCLIGANTFIPEKMEIPDGSLVVGSPAVIKRQLSEQQQKMLELGAYHYVQNGQRYAKELTPIKIEDALIKA</sequence>
<dbReference type="PANTHER" id="PTHR13061:SF29">
    <property type="entry name" value="GAMMA CARBONIC ANHYDRASE-LIKE 1, MITOCHONDRIAL-RELATED"/>
    <property type="match status" value="1"/>
</dbReference>
<dbReference type="Proteomes" id="UP000032749">
    <property type="component" value="Chromosome"/>
</dbReference>